<dbReference type="RefSeq" id="WP_043355289.1">
    <property type="nucleotide sequence ID" value="NZ_CP003811.1"/>
</dbReference>
<dbReference type="AlphaFoldDB" id="A0A089P1C5"/>
<keyword evidence="2" id="KW-1185">Reference proteome</keyword>
<proteinExistence type="predicted"/>
<protein>
    <submittedName>
        <fullName evidence="1">Protein of unassigned function</fullName>
    </submittedName>
</protein>
<reference evidence="1 2" key="1">
    <citation type="journal article" date="2014" name="PLoS ONE">
        <title>Genome Information of Methylobacterium oryzae, a Plant-Probiotic Methylotroph in the Phyllosphere.</title>
        <authorList>
            <person name="Kwak M.J."/>
            <person name="Jeong H."/>
            <person name="Madhaiyan M."/>
            <person name="Lee Y."/>
            <person name="Sa T.M."/>
            <person name="Oh T.K."/>
            <person name="Kim J.F."/>
        </authorList>
    </citation>
    <scope>NUCLEOTIDE SEQUENCE [LARGE SCALE GENOMIC DNA]</scope>
    <source>
        <strain evidence="1 2">CBMB20</strain>
    </source>
</reference>
<name>A0A089P1C5_9HYPH</name>
<sequence length="112" mass="12024">MNASVERVRDALAELIKAALLSDDGLSRACRDAGRAKLRALADDPPEPESLRMDGAWTLAIRKAETPELAPQEGRVNLTLPRACPFTLDELLAPGLDMDQAVARIRTSASTG</sequence>
<dbReference type="GeneID" id="96606194"/>
<evidence type="ECO:0000313" key="1">
    <source>
        <dbReference type="EMBL" id="AIQ91848.1"/>
    </source>
</evidence>
<dbReference type="eggNOG" id="ENOG502ZYQY">
    <property type="taxonomic scope" value="Bacteria"/>
</dbReference>
<dbReference type="Proteomes" id="UP000029492">
    <property type="component" value="Chromosome"/>
</dbReference>
<organism evidence="1 2">
    <name type="scientific">Methylobacterium oryzae CBMB20</name>
    <dbReference type="NCBI Taxonomy" id="693986"/>
    <lineage>
        <taxon>Bacteria</taxon>
        <taxon>Pseudomonadati</taxon>
        <taxon>Pseudomonadota</taxon>
        <taxon>Alphaproteobacteria</taxon>
        <taxon>Hyphomicrobiales</taxon>
        <taxon>Methylobacteriaceae</taxon>
        <taxon>Methylobacterium</taxon>
    </lineage>
</organism>
<gene>
    <name evidence="1" type="ORF">MOC_4093</name>
</gene>
<accession>A0A089P1C5</accession>
<evidence type="ECO:0000313" key="2">
    <source>
        <dbReference type="Proteomes" id="UP000029492"/>
    </source>
</evidence>
<dbReference type="Gene3D" id="1.20.1220.20">
    <property type="entry name" value="Uncharcterised protein PF01724"/>
    <property type="match status" value="1"/>
</dbReference>
<dbReference type="EMBL" id="CP003811">
    <property type="protein sequence ID" value="AIQ91848.1"/>
    <property type="molecule type" value="Genomic_DNA"/>
</dbReference>
<dbReference type="HOGENOM" id="CLU_2233345_0_0_5"/>
<dbReference type="STRING" id="693986.MOC_4093"/>
<dbReference type="KEGG" id="mor:MOC_4093"/>